<evidence type="ECO:0000259" key="10">
    <source>
        <dbReference type="Pfam" id="PF12949"/>
    </source>
</evidence>
<dbReference type="Pfam" id="PF12949">
    <property type="entry name" value="HeH"/>
    <property type="match status" value="1"/>
</dbReference>
<dbReference type="EMBL" id="KN838541">
    <property type="protein sequence ID" value="KIK08666.1"/>
    <property type="molecule type" value="Genomic_DNA"/>
</dbReference>
<evidence type="ECO:0000313" key="12">
    <source>
        <dbReference type="Proteomes" id="UP000054477"/>
    </source>
</evidence>
<dbReference type="OrthoDB" id="5376590at2759"/>
<evidence type="ECO:0000256" key="7">
    <source>
        <dbReference type="SAM" id="MobiDB-lite"/>
    </source>
</evidence>
<feature type="compositionally biased region" description="Low complexity" evidence="7">
    <location>
        <begin position="168"/>
        <end position="178"/>
    </location>
</feature>
<feature type="transmembrane region" description="Helical" evidence="8">
    <location>
        <begin position="645"/>
        <end position="665"/>
    </location>
</feature>
<dbReference type="GO" id="GO:0034399">
    <property type="term" value="C:nuclear periphery"/>
    <property type="evidence" value="ECO:0007669"/>
    <property type="project" value="TreeGrafter"/>
</dbReference>
<dbReference type="InterPro" id="IPR025856">
    <property type="entry name" value="HeH/LEM_domain"/>
</dbReference>
<gene>
    <name evidence="11" type="ORF">K443DRAFT_128132</name>
</gene>
<dbReference type="AlphaFoldDB" id="A0A0C9XUJ0"/>
<dbReference type="Proteomes" id="UP000054477">
    <property type="component" value="Unassembled WGS sequence"/>
</dbReference>
<dbReference type="GO" id="GO:0071763">
    <property type="term" value="P:nuclear membrane organization"/>
    <property type="evidence" value="ECO:0007669"/>
    <property type="project" value="TreeGrafter"/>
</dbReference>
<organism evidence="11 12">
    <name type="scientific">Laccaria amethystina LaAM-08-1</name>
    <dbReference type="NCBI Taxonomy" id="1095629"/>
    <lineage>
        <taxon>Eukaryota</taxon>
        <taxon>Fungi</taxon>
        <taxon>Dikarya</taxon>
        <taxon>Basidiomycota</taxon>
        <taxon>Agaricomycotina</taxon>
        <taxon>Agaricomycetes</taxon>
        <taxon>Agaricomycetidae</taxon>
        <taxon>Agaricales</taxon>
        <taxon>Agaricineae</taxon>
        <taxon>Hydnangiaceae</taxon>
        <taxon>Laccaria</taxon>
    </lineage>
</organism>
<evidence type="ECO:0000256" key="8">
    <source>
        <dbReference type="SAM" id="Phobius"/>
    </source>
</evidence>
<dbReference type="GO" id="GO:0005783">
    <property type="term" value="C:endoplasmic reticulum"/>
    <property type="evidence" value="ECO:0007669"/>
    <property type="project" value="TreeGrafter"/>
</dbReference>
<dbReference type="InterPro" id="IPR041885">
    <property type="entry name" value="MAN1_winged_helix_dom"/>
</dbReference>
<dbReference type="PANTHER" id="PTHR47808">
    <property type="entry name" value="INNER NUCLEAR MEMBRANE PROTEIN HEH2-RELATED"/>
    <property type="match status" value="1"/>
</dbReference>
<evidence type="ECO:0000256" key="6">
    <source>
        <dbReference type="ARBA" id="ARBA00023242"/>
    </source>
</evidence>
<evidence type="ECO:0000256" key="1">
    <source>
        <dbReference type="ARBA" id="ARBA00004540"/>
    </source>
</evidence>
<dbReference type="Pfam" id="PF09402">
    <property type="entry name" value="MSC"/>
    <property type="match status" value="1"/>
</dbReference>
<evidence type="ECO:0008006" key="13">
    <source>
        <dbReference type="Google" id="ProtNLM"/>
    </source>
</evidence>
<evidence type="ECO:0000259" key="9">
    <source>
        <dbReference type="Pfam" id="PF09402"/>
    </source>
</evidence>
<feature type="compositionally biased region" description="Basic residues" evidence="7">
    <location>
        <begin position="209"/>
        <end position="221"/>
    </location>
</feature>
<keyword evidence="4 8" id="KW-1133">Transmembrane helix</keyword>
<keyword evidence="3 8" id="KW-0812">Transmembrane</keyword>
<evidence type="ECO:0000313" key="11">
    <source>
        <dbReference type="EMBL" id="KIK08666.1"/>
    </source>
</evidence>
<feature type="domain" description="HeH/LEM" evidence="10">
    <location>
        <begin position="22"/>
        <end position="56"/>
    </location>
</feature>
<proteinExistence type="predicted"/>
<dbReference type="CDD" id="cd12935">
    <property type="entry name" value="LEM_like"/>
    <property type="match status" value="1"/>
</dbReference>
<dbReference type="InterPro" id="IPR044780">
    <property type="entry name" value="Heh2/Src1"/>
</dbReference>
<feature type="region of interest" description="Disordered" evidence="7">
    <location>
        <begin position="79"/>
        <end position="259"/>
    </location>
</feature>
<name>A0A0C9XUJ0_9AGAR</name>
<dbReference type="Gene3D" id="1.10.10.1180">
    <property type="entry name" value="MAN1, winged-helix domain"/>
    <property type="match status" value="1"/>
</dbReference>
<evidence type="ECO:0000256" key="5">
    <source>
        <dbReference type="ARBA" id="ARBA00023136"/>
    </source>
</evidence>
<reference evidence="12" key="2">
    <citation type="submission" date="2015-01" db="EMBL/GenBank/DDBJ databases">
        <title>Evolutionary Origins and Diversification of the Mycorrhizal Mutualists.</title>
        <authorList>
            <consortium name="DOE Joint Genome Institute"/>
            <consortium name="Mycorrhizal Genomics Consortium"/>
            <person name="Kohler A."/>
            <person name="Kuo A."/>
            <person name="Nagy L.G."/>
            <person name="Floudas D."/>
            <person name="Copeland A."/>
            <person name="Barry K.W."/>
            <person name="Cichocki N."/>
            <person name="Veneault-Fourrey C."/>
            <person name="LaButti K."/>
            <person name="Lindquist E.A."/>
            <person name="Lipzen A."/>
            <person name="Lundell T."/>
            <person name="Morin E."/>
            <person name="Murat C."/>
            <person name="Riley R."/>
            <person name="Ohm R."/>
            <person name="Sun H."/>
            <person name="Tunlid A."/>
            <person name="Henrissat B."/>
            <person name="Grigoriev I.V."/>
            <person name="Hibbett D.S."/>
            <person name="Martin F."/>
        </authorList>
    </citation>
    <scope>NUCLEOTIDE SEQUENCE [LARGE SCALE GENOMIC DNA]</scope>
    <source>
        <strain evidence="12">LaAM-08-1</strain>
    </source>
</reference>
<evidence type="ECO:0000256" key="4">
    <source>
        <dbReference type="ARBA" id="ARBA00022989"/>
    </source>
</evidence>
<dbReference type="PANTHER" id="PTHR47808:SF2">
    <property type="entry name" value="LEM DOMAIN-CONTAINING PROTEIN 2"/>
    <property type="match status" value="1"/>
</dbReference>
<keyword evidence="6" id="KW-0539">Nucleus</keyword>
<dbReference type="GO" id="GO:0003682">
    <property type="term" value="F:chromatin binding"/>
    <property type="evidence" value="ECO:0007669"/>
    <property type="project" value="InterPro"/>
</dbReference>
<dbReference type="InterPro" id="IPR018996">
    <property type="entry name" value="Man1/Src1-like_C"/>
</dbReference>
<evidence type="ECO:0000256" key="3">
    <source>
        <dbReference type="ARBA" id="ARBA00022692"/>
    </source>
</evidence>
<keyword evidence="2" id="KW-0597">Phosphoprotein</keyword>
<accession>A0A0C9XUJ0</accession>
<feature type="domain" description="Man1/Src1-like C-terminal" evidence="9">
    <location>
        <begin position="363"/>
        <end position="764"/>
    </location>
</feature>
<dbReference type="STRING" id="1095629.A0A0C9XUJ0"/>
<keyword evidence="12" id="KW-1185">Reference proteome</keyword>
<protein>
    <recommendedName>
        <fullName evidence="13">Man1/Src1 C-terminal domain-containing protein</fullName>
    </recommendedName>
</protein>
<sequence>MSRLTSAQVIGLGEYLEPDFEPTTLTVSQLLGVLGYHNIRYPTPYSKPKLVQLFNEEIKTRASKFKKERLKKENSIASDDGIVDGVTGQPLGATRKTLPARRSSRRFSQVPVDASQQPPDPPKRRRSSAQPILGGSTRSLAATEPPLFEESEPEDELPAKKVGRSKRATQAAGTQARRVSNPEDSGWEDNNIFQSGAESSSPVRPSPARPRRPALPRKGRKSMSAPPQMLDSPSPSRPIRSQDNTPSSPLSPPSTSFRPVLPSIASQELEVPFLASVNKAIKSEDLVEDDGDDLTSELPIEQQDNDIEALPVSIEQGTQSIADEVSAISQRIAEGGASDAPQLANGPGALQIFSRLLILLSSLVIVCATLRYKMESAELGYCDAGSNTNSFVEELKANRLAAELCNRENRTYLHPSGYDENGEAIPLVPCPLPSLVPLPRPETCTPCPEHAICDRHSVTCDKGHLLQSHALFFNLPAPHQPSNASFSLSLSPSDLMWKVISYSLDGLPGLGSVALPPRCVEDPRRKRHIGALGKAIEVVLGQERGRRVCFNGKAAAGNVKEEDGGDAKKWGIEIRELKELMKGKTKPHLLPTFADTFNEAVQQLIQWGGVVIGEDKDSHRYLAHKTPDLSWVCVMKVRSREFWEVWRATVLGTFIVIIILIVARVRGAQKEVERRLVSDLVQIALDTLRNQELAHHTDPIVAPQPYLSSIQLRDLILQEEHSISTRRRLWNEVERVVEGNANVRANLEEIEGGDELRVWRWVGSAGRGPRSPRKEMEIKDERYVTD</sequence>
<dbReference type="GO" id="GO:0005637">
    <property type="term" value="C:nuclear inner membrane"/>
    <property type="evidence" value="ECO:0007669"/>
    <property type="project" value="UniProtKB-SubCell"/>
</dbReference>
<dbReference type="HOGENOM" id="CLU_010838_1_0_1"/>
<evidence type="ECO:0000256" key="2">
    <source>
        <dbReference type="ARBA" id="ARBA00022553"/>
    </source>
</evidence>
<comment type="subcellular location">
    <subcellularLocation>
        <location evidence="1">Nucleus inner membrane</location>
    </subcellularLocation>
</comment>
<keyword evidence="5 8" id="KW-0472">Membrane</keyword>
<feature type="compositionally biased region" description="Polar residues" evidence="7">
    <location>
        <begin position="231"/>
        <end position="245"/>
    </location>
</feature>
<reference evidence="11 12" key="1">
    <citation type="submission" date="2014-04" db="EMBL/GenBank/DDBJ databases">
        <authorList>
            <consortium name="DOE Joint Genome Institute"/>
            <person name="Kuo A."/>
            <person name="Kohler A."/>
            <person name="Nagy L.G."/>
            <person name="Floudas D."/>
            <person name="Copeland A."/>
            <person name="Barry K.W."/>
            <person name="Cichocki N."/>
            <person name="Veneault-Fourrey C."/>
            <person name="LaButti K."/>
            <person name="Lindquist E.A."/>
            <person name="Lipzen A."/>
            <person name="Lundell T."/>
            <person name="Morin E."/>
            <person name="Murat C."/>
            <person name="Sun H."/>
            <person name="Tunlid A."/>
            <person name="Henrissat B."/>
            <person name="Grigoriev I.V."/>
            <person name="Hibbett D.S."/>
            <person name="Martin F."/>
            <person name="Nordberg H.P."/>
            <person name="Cantor M.N."/>
            <person name="Hua S.X."/>
        </authorList>
    </citation>
    <scope>NUCLEOTIDE SEQUENCE [LARGE SCALE GENOMIC DNA]</scope>
    <source>
        <strain evidence="11 12">LaAM-08-1</strain>
    </source>
</reference>
<feature type="compositionally biased region" description="Acidic residues" evidence="7">
    <location>
        <begin position="147"/>
        <end position="156"/>
    </location>
</feature>